<comment type="caution">
    <text evidence="1">The sequence shown here is derived from an EMBL/GenBank/DDBJ whole genome shotgun (WGS) entry which is preliminary data.</text>
</comment>
<dbReference type="Proteomes" id="UP000249739">
    <property type="component" value="Unassembled WGS sequence"/>
</dbReference>
<proteinExistence type="predicted"/>
<organism evidence="1 2">
    <name type="scientific">Micavibrio aeruginosavorus</name>
    <dbReference type="NCBI Taxonomy" id="349221"/>
    <lineage>
        <taxon>Bacteria</taxon>
        <taxon>Pseudomonadati</taxon>
        <taxon>Bdellovibrionota</taxon>
        <taxon>Bdellovibrionia</taxon>
        <taxon>Bdellovibrionales</taxon>
        <taxon>Pseudobdellovibrionaceae</taxon>
        <taxon>Micavibrio</taxon>
    </lineage>
</organism>
<name>A0A2W5HGS6_9BACT</name>
<accession>A0A2W5HGS6</accession>
<reference evidence="1 2" key="1">
    <citation type="submission" date="2017-08" db="EMBL/GenBank/DDBJ databases">
        <title>Infants hospitalized years apart are colonized by the same room-sourced microbial strains.</title>
        <authorList>
            <person name="Brooks B."/>
            <person name="Olm M.R."/>
            <person name="Firek B.A."/>
            <person name="Baker R."/>
            <person name="Thomas B.C."/>
            <person name="Morowitz M.J."/>
            <person name="Banfield J.F."/>
        </authorList>
    </citation>
    <scope>NUCLEOTIDE SEQUENCE [LARGE SCALE GENOMIC DNA]</scope>
    <source>
        <strain evidence="1">S2_006_000_R2_64</strain>
    </source>
</reference>
<gene>
    <name evidence="1" type="ORF">DI586_00510</name>
</gene>
<dbReference type="AlphaFoldDB" id="A0A2W5HGS6"/>
<protein>
    <recommendedName>
        <fullName evidence="3">Lipoprotein</fullName>
    </recommendedName>
</protein>
<sequence>MRKIFNAITPLLALTGLTACESTADIERKPAIADSMIKDSLATCTIGSSTEVYSERLRDILMDVQTDRLNALQSNQVTVCLDKRLSKQTTGWLDKPIQGVLYAGALGGKSGHDRSILSLWDNGTPLKEDGFFSKDASDDGGEIVSKLAKAIIKEGMPKTGEDKIAGEYSYKCGKSTCHEIRWKAAANFDQDTIRKNPDLKSAPTPMQW</sequence>
<dbReference type="EMBL" id="QFOT01000002">
    <property type="protein sequence ID" value="PZP57406.1"/>
    <property type="molecule type" value="Genomic_DNA"/>
</dbReference>
<dbReference type="PROSITE" id="PS51257">
    <property type="entry name" value="PROKAR_LIPOPROTEIN"/>
    <property type="match status" value="1"/>
</dbReference>
<evidence type="ECO:0000313" key="1">
    <source>
        <dbReference type="EMBL" id="PZP57406.1"/>
    </source>
</evidence>
<evidence type="ECO:0008006" key="3">
    <source>
        <dbReference type="Google" id="ProtNLM"/>
    </source>
</evidence>
<evidence type="ECO:0000313" key="2">
    <source>
        <dbReference type="Proteomes" id="UP000249739"/>
    </source>
</evidence>